<reference evidence="1 2" key="1">
    <citation type="submission" date="2019-12" db="EMBL/GenBank/DDBJ databases">
        <title>Genomic-based taxomic classification of the family Erythrobacteraceae.</title>
        <authorList>
            <person name="Xu L."/>
        </authorList>
    </citation>
    <scope>NUCLEOTIDE SEQUENCE [LARGE SCALE GENOMIC DNA]</scope>
    <source>
        <strain evidence="1 2">MCCC 1K01500</strain>
    </source>
</reference>
<dbReference type="EMBL" id="WTYM01000036">
    <property type="protein sequence ID" value="MXO59590.1"/>
    <property type="molecule type" value="Genomic_DNA"/>
</dbReference>
<dbReference type="Gene3D" id="1.20.120.160">
    <property type="entry name" value="HPT domain"/>
    <property type="match status" value="1"/>
</dbReference>
<comment type="caution">
    <text evidence="1">The sequence shown here is derived from an EMBL/GenBank/DDBJ whole genome shotgun (WGS) entry which is preliminary data.</text>
</comment>
<name>A0A6I4SWW0_9SPHN</name>
<keyword evidence="2" id="KW-1185">Reference proteome</keyword>
<sequence>MAVLSNGFDATISAAAGEDAALLAELRAVFIESLERQVDLLSRARCDGNWAVAAQRLKSLGASFNAPTLVALADLALDSAPGDPTVIRKLSQFAGEIPAS</sequence>
<dbReference type="OrthoDB" id="7427752at2"/>
<dbReference type="GO" id="GO:0000160">
    <property type="term" value="P:phosphorelay signal transduction system"/>
    <property type="evidence" value="ECO:0007669"/>
    <property type="project" value="InterPro"/>
</dbReference>
<dbReference type="AlphaFoldDB" id="A0A6I4SWW0"/>
<dbReference type="SUPFAM" id="SSF47226">
    <property type="entry name" value="Histidine-containing phosphotransfer domain, HPT domain"/>
    <property type="match status" value="1"/>
</dbReference>
<organism evidence="1 2">
    <name type="scientific">Croceibacterium salegens</name>
    <dbReference type="NCBI Taxonomy" id="1737568"/>
    <lineage>
        <taxon>Bacteria</taxon>
        <taxon>Pseudomonadati</taxon>
        <taxon>Pseudomonadota</taxon>
        <taxon>Alphaproteobacteria</taxon>
        <taxon>Sphingomonadales</taxon>
        <taxon>Erythrobacteraceae</taxon>
        <taxon>Croceibacterium</taxon>
    </lineage>
</organism>
<dbReference type="Proteomes" id="UP000433652">
    <property type="component" value="Unassembled WGS sequence"/>
</dbReference>
<gene>
    <name evidence="1" type="ORF">GRI89_08550</name>
</gene>
<protein>
    <submittedName>
        <fullName evidence="1">Hpt domain-containing protein</fullName>
    </submittedName>
</protein>
<evidence type="ECO:0000313" key="2">
    <source>
        <dbReference type="Proteomes" id="UP000433652"/>
    </source>
</evidence>
<proteinExistence type="predicted"/>
<evidence type="ECO:0000313" key="1">
    <source>
        <dbReference type="EMBL" id="MXO59590.1"/>
    </source>
</evidence>
<dbReference type="InterPro" id="IPR036641">
    <property type="entry name" value="HPT_dom_sf"/>
</dbReference>
<accession>A0A6I4SWW0</accession>